<evidence type="ECO:0000256" key="1">
    <source>
        <dbReference type="SAM" id="MobiDB-lite"/>
    </source>
</evidence>
<evidence type="ECO:0000313" key="2">
    <source>
        <dbReference type="EMBL" id="KAF6481940.1"/>
    </source>
</evidence>
<keyword evidence="3" id="KW-1185">Reference proteome</keyword>
<dbReference type="AlphaFoldDB" id="A0A7J8ICF7"/>
<comment type="caution">
    <text evidence="2">The sequence shown here is derived from an EMBL/GenBank/DDBJ whole genome shotgun (WGS) entry which is preliminary data.</text>
</comment>
<accession>A0A7J8ICF7</accession>
<sequence length="68" mass="7337">MLALGPAMDGEFPQHETPPAGSILYSPPPLQSPLCGSSVQVSRDVQGRPWDRMLPTVGNPFCHQVPQL</sequence>
<feature type="region of interest" description="Disordered" evidence="1">
    <location>
        <begin position="1"/>
        <end position="27"/>
    </location>
</feature>
<evidence type="ECO:0000313" key="3">
    <source>
        <dbReference type="Proteomes" id="UP000550707"/>
    </source>
</evidence>
<dbReference type="EMBL" id="JACASF010000004">
    <property type="protein sequence ID" value="KAF6481940.1"/>
    <property type="molecule type" value="Genomic_DNA"/>
</dbReference>
<gene>
    <name evidence="2" type="ORF">HJG59_016106</name>
</gene>
<organism evidence="2 3">
    <name type="scientific">Molossus molossus</name>
    <name type="common">Pallas' mastiff bat</name>
    <name type="synonym">Vespertilio molossus</name>
    <dbReference type="NCBI Taxonomy" id="27622"/>
    <lineage>
        <taxon>Eukaryota</taxon>
        <taxon>Metazoa</taxon>
        <taxon>Chordata</taxon>
        <taxon>Craniata</taxon>
        <taxon>Vertebrata</taxon>
        <taxon>Euteleostomi</taxon>
        <taxon>Mammalia</taxon>
        <taxon>Eutheria</taxon>
        <taxon>Laurasiatheria</taxon>
        <taxon>Chiroptera</taxon>
        <taxon>Yangochiroptera</taxon>
        <taxon>Molossidae</taxon>
        <taxon>Molossus</taxon>
    </lineage>
</organism>
<protein>
    <submittedName>
        <fullName evidence="2">Strawberry notch-like protein 2</fullName>
    </submittedName>
</protein>
<proteinExistence type="predicted"/>
<dbReference type="Proteomes" id="UP000550707">
    <property type="component" value="Unassembled WGS sequence"/>
</dbReference>
<reference evidence="2 3" key="1">
    <citation type="journal article" date="2020" name="Nature">
        <title>Six reference-quality genomes reveal evolution of bat adaptations.</title>
        <authorList>
            <person name="Jebb D."/>
            <person name="Huang Z."/>
            <person name="Pippel M."/>
            <person name="Hughes G.M."/>
            <person name="Lavrichenko K."/>
            <person name="Devanna P."/>
            <person name="Winkler S."/>
            <person name="Jermiin L.S."/>
            <person name="Skirmuntt E.C."/>
            <person name="Katzourakis A."/>
            <person name="Burkitt-Gray L."/>
            <person name="Ray D.A."/>
            <person name="Sullivan K.A.M."/>
            <person name="Roscito J.G."/>
            <person name="Kirilenko B.M."/>
            <person name="Davalos L.M."/>
            <person name="Corthals A.P."/>
            <person name="Power M.L."/>
            <person name="Jones G."/>
            <person name="Ransome R.D."/>
            <person name="Dechmann D.K.N."/>
            <person name="Locatelli A.G."/>
            <person name="Puechmaille S.J."/>
            <person name="Fedrigo O."/>
            <person name="Jarvis E.D."/>
            <person name="Hiller M."/>
            <person name="Vernes S.C."/>
            <person name="Myers E.W."/>
            <person name="Teeling E.C."/>
        </authorList>
    </citation>
    <scope>NUCLEOTIDE SEQUENCE [LARGE SCALE GENOMIC DNA]</scope>
    <source>
        <strain evidence="2">MMolMol1</strain>
        <tissue evidence="2">Muscle</tissue>
    </source>
</reference>
<name>A0A7J8ICF7_MOLMO</name>